<evidence type="ECO:0000313" key="2">
    <source>
        <dbReference type="EMBL" id="GMA85128.1"/>
    </source>
</evidence>
<accession>A0ABQ6JCE0</accession>
<dbReference type="Proteomes" id="UP001157017">
    <property type="component" value="Unassembled WGS sequence"/>
</dbReference>
<proteinExistence type="predicted"/>
<protein>
    <submittedName>
        <fullName evidence="2">Uncharacterized protein</fullName>
    </submittedName>
</protein>
<name>A0ABQ6JCE0_9ACTN</name>
<organism evidence="2 3">
    <name type="scientific">Angustibacter aerolatus</name>
    <dbReference type="NCBI Taxonomy" id="1162965"/>
    <lineage>
        <taxon>Bacteria</taxon>
        <taxon>Bacillati</taxon>
        <taxon>Actinomycetota</taxon>
        <taxon>Actinomycetes</taxon>
        <taxon>Kineosporiales</taxon>
        <taxon>Kineosporiaceae</taxon>
    </lineage>
</organism>
<feature type="region of interest" description="Disordered" evidence="1">
    <location>
        <begin position="141"/>
        <end position="193"/>
    </location>
</feature>
<keyword evidence="3" id="KW-1185">Reference proteome</keyword>
<comment type="caution">
    <text evidence="2">The sequence shown here is derived from an EMBL/GenBank/DDBJ whole genome shotgun (WGS) entry which is preliminary data.</text>
</comment>
<reference evidence="3" key="1">
    <citation type="journal article" date="2019" name="Int. J. Syst. Evol. Microbiol.">
        <title>The Global Catalogue of Microorganisms (GCM) 10K type strain sequencing project: providing services to taxonomists for standard genome sequencing and annotation.</title>
        <authorList>
            <consortium name="The Broad Institute Genomics Platform"/>
            <consortium name="The Broad Institute Genome Sequencing Center for Infectious Disease"/>
            <person name="Wu L."/>
            <person name="Ma J."/>
        </authorList>
    </citation>
    <scope>NUCLEOTIDE SEQUENCE [LARGE SCALE GENOMIC DNA]</scope>
    <source>
        <strain evidence="3">NBRC 108730</strain>
    </source>
</reference>
<dbReference type="EMBL" id="BSUZ01000001">
    <property type="protein sequence ID" value="GMA85128.1"/>
    <property type="molecule type" value="Genomic_DNA"/>
</dbReference>
<sequence>MPGADTQTTTYKYQVLSNGSDVASQGVVRLRSTGTKGSQSRTLTASLAPNGFLNYIYHTNFETLDPLLFTGNGDARRSTCAQYWYKGRPDSGNGACTDIGFGGGDVINGPIHTNDSILMNGVATFANAQTETSLERGALDHRPHAAERHHAVPQQPGAQRQQAVLRAGAADPGRQHLAEGHRRPDEPGVQPAGLRLHRCHPHHVHRQHHDRVQPEHQGLDRAAALLQRERRRQDRPADRPGHPAGHLRRHALGEPAATRVVRS</sequence>
<evidence type="ECO:0000313" key="3">
    <source>
        <dbReference type="Proteomes" id="UP001157017"/>
    </source>
</evidence>
<feature type="region of interest" description="Disordered" evidence="1">
    <location>
        <begin position="230"/>
        <end position="263"/>
    </location>
</feature>
<feature type="compositionally biased region" description="Basic and acidic residues" evidence="1">
    <location>
        <begin position="141"/>
        <end position="150"/>
    </location>
</feature>
<feature type="compositionally biased region" description="Basic and acidic residues" evidence="1">
    <location>
        <begin position="230"/>
        <end position="241"/>
    </location>
</feature>
<gene>
    <name evidence="2" type="ORF">GCM10025868_03780</name>
</gene>
<evidence type="ECO:0000256" key="1">
    <source>
        <dbReference type="SAM" id="MobiDB-lite"/>
    </source>
</evidence>
<feature type="compositionally biased region" description="Basic and acidic residues" evidence="1">
    <location>
        <begin position="173"/>
        <end position="186"/>
    </location>
</feature>